<feature type="region of interest" description="Disordered" evidence="1">
    <location>
        <begin position="477"/>
        <end position="541"/>
    </location>
</feature>
<proteinExistence type="predicted"/>
<feature type="transmembrane region" description="Helical" evidence="2">
    <location>
        <begin position="279"/>
        <end position="303"/>
    </location>
</feature>
<organism evidence="4 5">
    <name type="scientific">Hallella seregens ATCC 51272</name>
    <dbReference type="NCBI Taxonomy" id="1336250"/>
    <lineage>
        <taxon>Bacteria</taxon>
        <taxon>Pseudomonadati</taxon>
        <taxon>Bacteroidota</taxon>
        <taxon>Bacteroidia</taxon>
        <taxon>Bacteroidales</taxon>
        <taxon>Prevotellaceae</taxon>
        <taxon>Hallella</taxon>
    </lineage>
</organism>
<comment type="caution">
    <text evidence="4">The sequence shown here is derived from an EMBL/GenBank/DDBJ whole genome shotgun (WGS) entry which is preliminary data.</text>
</comment>
<evidence type="ECO:0000313" key="4">
    <source>
        <dbReference type="EMBL" id="MFB9897820.1"/>
    </source>
</evidence>
<keyword evidence="5" id="KW-1185">Reference proteome</keyword>
<evidence type="ECO:0000313" key="5">
    <source>
        <dbReference type="Proteomes" id="UP001589688"/>
    </source>
</evidence>
<accession>A0ABV5ZKC9</accession>
<reference evidence="4 5" key="1">
    <citation type="submission" date="2024-09" db="EMBL/GenBank/DDBJ databases">
        <authorList>
            <person name="Sun Q."/>
            <person name="Mori K."/>
        </authorList>
    </citation>
    <scope>NUCLEOTIDE SEQUENCE [LARGE SCALE GENOMIC DNA]</scope>
    <source>
        <strain evidence="4 5">ATCC 51272</strain>
    </source>
</reference>
<feature type="compositionally biased region" description="Basic and acidic residues" evidence="1">
    <location>
        <begin position="477"/>
        <end position="498"/>
    </location>
</feature>
<dbReference type="Proteomes" id="UP001589688">
    <property type="component" value="Unassembled WGS sequence"/>
</dbReference>
<gene>
    <name evidence="4" type="ORF">ACFFK8_08445</name>
</gene>
<keyword evidence="2" id="KW-0472">Membrane</keyword>
<evidence type="ECO:0000259" key="3">
    <source>
        <dbReference type="Pfam" id="PF20155"/>
    </source>
</evidence>
<dbReference type="Pfam" id="PF20155">
    <property type="entry name" value="TMP_3"/>
    <property type="match status" value="1"/>
</dbReference>
<dbReference type="NCBIfam" id="TIGR02675">
    <property type="entry name" value="tape_meas_nterm"/>
    <property type="match status" value="1"/>
</dbReference>
<protein>
    <submittedName>
        <fullName evidence="4">Tape measure protein</fullName>
    </submittedName>
</protein>
<feature type="domain" description="Tape measure protein N-terminal" evidence="3">
    <location>
        <begin position="78"/>
        <end position="256"/>
    </location>
</feature>
<keyword evidence="2" id="KW-0812">Transmembrane</keyword>
<dbReference type="EMBL" id="JBHLZF010000002">
    <property type="protein sequence ID" value="MFB9897820.1"/>
    <property type="molecule type" value="Genomic_DNA"/>
</dbReference>
<feature type="transmembrane region" description="Helical" evidence="2">
    <location>
        <begin position="309"/>
        <end position="335"/>
    </location>
</feature>
<name>A0ABV5ZKC9_9BACT</name>
<evidence type="ECO:0000256" key="2">
    <source>
        <dbReference type="SAM" id="Phobius"/>
    </source>
</evidence>
<feature type="transmembrane region" description="Helical" evidence="2">
    <location>
        <begin position="356"/>
        <end position="379"/>
    </location>
</feature>
<sequence>MDSVLKFLIKLQADADNVVTVARRTSEQLDEISNKARRVSTRLREAFSFSNFKSSLMSVPGMEFLMNPYTMAAAAIGAITKIGAEAEQTSVAFTTLVGSESKAKAMLADMTKFANDSPFEKMDLVNNARTMLNFGVETGKVLPLLKQLGDISGGNKEYLNGLSLVLGQVAASGRLAGDDLRQFINAGWSPLQDLSEMTGKSIGELKQMMSQGKITYENITQAMEHATGEGGKFYKMMEKQSQTVTGKFSTMLDTITSKAVDIYGKIQAPISRMLDIANAVIPVVGDIVVGLFDKMIAGVAFLVKFRTELAYLAAVITVSTIAFKAHAIGLTLYAVGAKAVAVVTKGWAAAQQLLNVVMTANPIGIIITALAALAAVVIYCWNKFAGFRAFFATLGGTIIGFGNIIKTYIINRFNEMLSGIGKLGEALKRLFNGDFKGAASSALEGYKKLSGAGSALNAARQTRDLVTGVRSDFSRNYAKESAKDRASSTSTTKKDNKIAHPKQKGSAREVIFGSATGGAKGGRTGGGRSGGGRKSAEEIATGGTRNTSVNLSIGKFFENLYVTMTDKTDTAELERVILESMNRALAIATSADR</sequence>
<feature type="transmembrane region" description="Helical" evidence="2">
    <location>
        <begin position="385"/>
        <end position="405"/>
    </location>
</feature>
<keyword evidence="2" id="KW-1133">Transmembrane helix</keyword>
<dbReference type="RefSeq" id="WP_027951517.1">
    <property type="nucleotide sequence ID" value="NZ_JADU01000001.1"/>
</dbReference>
<evidence type="ECO:0000256" key="1">
    <source>
        <dbReference type="SAM" id="MobiDB-lite"/>
    </source>
</evidence>
<feature type="compositionally biased region" description="Gly residues" evidence="1">
    <location>
        <begin position="515"/>
        <end position="533"/>
    </location>
</feature>
<dbReference type="InterPro" id="IPR013491">
    <property type="entry name" value="Tape_meas_N"/>
</dbReference>